<dbReference type="PROSITE" id="PS50893">
    <property type="entry name" value="ABC_TRANSPORTER_2"/>
    <property type="match status" value="1"/>
</dbReference>
<evidence type="ECO:0000313" key="5">
    <source>
        <dbReference type="EMBL" id="OGE76577.1"/>
    </source>
</evidence>
<comment type="caution">
    <text evidence="5">The sequence shown here is derived from an EMBL/GenBank/DDBJ whole genome shotgun (WGS) entry which is preliminary data.</text>
</comment>
<accession>A0A1F5NFZ7</accession>
<evidence type="ECO:0000256" key="2">
    <source>
        <dbReference type="ARBA" id="ARBA00022741"/>
    </source>
</evidence>
<gene>
    <name evidence="5" type="ORF">A3K06_01280</name>
</gene>
<dbReference type="InterPro" id="IPR050153">
    <property type="entry name" value="Metal_Ion_Import_ABC"/>
</dbReference>
<protein>
    <recommendedName>
        <fullName evidence="4">ABC transporter domain-containing protein</fullName>
    </recommendedName>
</protein>
<dbReference type="Gene3D" id="3.40.50.300">
    <property type="entry name" value="P-loop containing nucleotide triphosphate hydrolases"/>
    <property type="match status" value="1"/>
</dbReference>
<dbReference type="AlphaFoldDB" id="A0A1F5NFZ7"/>
<evidence type="ECO:0000313" key="6">
    <source>
        <dbReference type="Proteomes" id="UP000176547"/>
    </source>
</evidence>
<dbReference type="GO" id="GO:0005524">
    <property type="term" value="F:ATP binding"/>
    <property type="evidence" value="ECO:0007669"/>
    <property type="project" value="UniProtKB-KW"/>
</dbReference>
<dbReference type="SUPFAM" id="SSF52540">
    <property type="entry name" value="P-loop containing nucleoside triphosphate hydrolases"/>
    <property type="match status" value="1"/>
</dbReference>
<dbReference type="SMART" id="SM00382">
    <property type="entry name" value="AAA"/>
    <property type="match status" value="1"/>
</dbReference>
<evidence type="ECO:0000259" key="4">
    <source>
        <dbReference type="PROSITE" id="PS50893"/>
    </source>
</evidence>
<keyword evidence="2" id="KW-0547">Nucleotide-binding</keyword>
<keyword evidence="1" id="KW-0813">Transport</keyword>
<name>A0A1F5NFZ7_9BACT</name>
<proteinExistence type="predicted"/>
<evidence type="ECO:0000256" key="3">
    <source>
        <dbReference type="ARBA" id="ARBA00022840"/>
    </source>
</evidence>
<sequence length="237" mass="25971">MMSETILEVKNLQVELGGAKVLENVSFSVQAGDSLAIIGPNGSGKTTLFRALIGAVDYEGEIKFTPGVKIGYVPQKIDLERDLPITVEEFFKLKSTALPGKKHIQEALSSVKLSPSYAVKPIGALSAGELQRVLVAWAILGNPRLLLFDEPTASVDVAGQETIYELLHELQDQRDLTLILISHDLTVVYRYANRVLCLNKAQICFGAPKEVLTPEGLSKLYGGERGFYHHLHSEKLT</sequence>
<organism evidence="5 6">
    <name type="scientific">Candidatus Doudnabacteria bacterium RIFCSPHIGHO2_01_52_17</name>
    <dbReference type="NCBI Taxonomy" id="1817820"/>
    <lineage>
        <taxon>Bacteria</taxon>
        <taxon>Candidatus Doudnaibacteriota</taxon>
    </lineage>
</organism>
<dbReference type="EMBL" id="MFEG01000002">
    <property type="protein sequence ID" value="OGE76577.1"/>
    <property type="molecule type" value="Genomic_DNA"/>
</dbReference>
<evidence type="ECO:0000256" key="1">
    <source>
        <dbReference type="ARBA" id="ARBA00022448"/>
    </source>
</evidence>
<dbReference type="InterPro" id="IPR003439">
    <property type="entry name" value="ABC_transporter-like_ATP-bd"/>
</dbReference>
<dbReference type="InterPro" id="IPR003593">
    <property type="entry name" value="AAA+_ATPase"/>
</dbReference>
<dbReference type="Proteomes" id="UP000176547">
    <property type="component" value="Unassembled WGS sequence"/>
</dbReference>
<dbReference type="InterPro" id="IPR027417">
    <property type="entry name" value="P-loop_NTPase"/>
</dbReference>
<keyword evidence="3" id="KW-0067">ATP-binding</keyword>
<dbReference type="PANTHER" id="PTHR42734:SF7">
    <property type="entry name" value="ATP-BINDING COMPONENT OF ABC TRANSPORTER-RELATED"/>
    <property type="match status" value="1"/>
</dbReference>
<dbReference type="PANTHER" id="PTHR42734">
    <property type="entry name" value="METAL TRANSPORT SYSTEM ATP-BINDING PROTEIN TM_0124-RELATED"/>
    <property type="match status" value="1"/>
</dbReference>
<dbReference type="GO" id="GO:0016887">
    <property type="term" value="F:ATP hydrolysis activity"/>
    <property type="evidence" value="ECO:0007669"/>
    <property type="project" value="InterPro"/>
</dbReference>
<reference evidence="5 6" key="1">
    <citation type="journal article" date="2016" name="Nat. Commun.">
        <title>Thousands of microbial genomes shed light on interconnected biogeochemical processes in an aquifer system.</title>
        <authorList>
            <person name="Anantharaman K."/>
            <person name="Brown C.T."/>
            <person name="Hug L.A."/>
            <person name="Sharon I."/>
            <person name="Castelle C.J."/>
            <person name="Probst A.J."/>
            <person name="Thomas B.C."/>
            <person name="Singh A."/>
            <person name="Wilkins M.J."/>
            <person name="Karaoz U."/>
            <person name="Brodie E.L."/>
            <person name="Williams K.H."/>
            <person name="Hubbard S.S."/>
            <person name="Banfield J.F."/>
        </authorList>
    </citation>
    <scope>NUCLEOTIDE SEQUENCE [LARGE SCALE GENOMIC DNA]</scope>
</reference>
<dbReference type="Pfam" id="PF00005">
    <property type="entry name" value="ABC_tran"/>
    <property type="match status" value="1"/>
</dbReference>
<feature type="domain" description="ABC transporter" evidence="4">
    <location>
        <begin position="7"/>
        <end position="225"/>
    </location>
</feature>